<feature type="domain" description="DUF3322" evidence="2">
    <location>
        <begin position="11"/>
        <end position="183"/>
    </location>
</feature>
<evidence type="ECO:0008006" key="5">
    <source>
        <dbReference type="Google" id="ProtNLM"/>
    </source>
</evidence>
<name>A0A2N3QF01_9BIFI</name>
<dbReference type="RefSeq" id="WP_101430273.1">
    <property type="nucleotide sequence ID" value="NZ_PCGZ01000010.1"/>
</dbReference>
<reference evidence="3 4" key="1">
    <citation type="submission" date="2017-10" db="EMBL/GenBank/DDBJ databases">
        <title>Bifidobacterium genomics.</title>
        <authorList>
            <person name="Lugli G.A."/>
            <person name="Milani C."/>
            <person name="Mancabelli L."/>
        </authorList>
    </citation>
    <scope>NUCLEOTIDE SEQUENCE [LARGE SCALE GENOMIC DNA]</scope>
    <source>
        <strain evidence="3 4">1524B</strain>
    </source>
</reference>
<evidence type="ECO:0000313" key="3">
    <source>
        <dbReference type="EMBL" id="PKU89155.1"/>
    </source>
</evidence>
<dbReference type="Pfam" id="PF09983">
    <property type="entry name" value="JetD_C"/>
    <property type="match status" value="1"/>
</dbReference>
<evidence type="ECO:0000259" key="2">
    <source>
        <dbReference type="Pfam" id="PF11795"/>
    </source>
</evidence>
<comment type="caution">
    <text evidence="3">The sequence shown here is derived from an EMBL/GenBank/DDBJ whole genome shotgun (WGS) entry which is preliminary data.</text>
</comment>
<gene>
    <name evidence="3" type="ORF">CQR46_1538</name>
</gene>
<sequence length="375" mass="41734">MTTPADIAGAITRRVEKHLYDVQGCWPHAFPVRLGTQRELEADPVGTFDADNAVRAWAERHGCRIETVTRRVGTPVDLVARVVVPDEATALRAAGREVRAQRELAVARMRMVCSRFGVDEAQAMAIVKMLSGESDVDFELFVHAAQWFATHRDLIAGMTAREVPLPGFSAKWLKASRSVRRRAVCALLGWSELPLRERPGELRYRYLDEACAAWPERLATEPVQAPEMPVDMVLVVENKDTYQAMPAMPRALCVFGSGAAVSRLRTLLPWCVDGGVRVVYWGDMDADGLEILARLRATGVACASLCMDRETYDAYESFGTTLDAHASPIPPRDPKEGLYLTDEEYEFYRALCTGALPYPRVEQERIPIAQALARL</sequence>
<feature type="domain" description="Wadjet protein JetD C-terminal" evidence="1">
    <location>
        <begin position="195"/>
        <end position="371"/>
    </location>
</feature>
<dbReference type="InterPro" id="IPR024534">
    <property type="entry name" value="JetD_C"/>
</dbReference>
<dbReference type="Pfam" id="PF11795">
    <property type="entry name" value="DUF3322"/>
    <property type="match status" value="1"/>
</dbReference>
<dbReference type="Proteomes" id="UP000233730">
    <property type="component" value="Unassembled WGS sequence"/>
</dbReference>
<protein>
    <recommendedName>
        <fullName evidence="5">DUF3322 and DUF2220 domain-containing protein</fullName>
    </recommendedName>
</protein>
<evidence type="ECO:0000259" key="1">
    <source>
        <dbReference type="Pfam" id="PF09983"/>
    </source>
</evidence>
<dbReference type="AlphaFoldDB" id="A0A2N3QF01"/>
<accession>A0A2N3QF01</accession>
<dbReference type="InterPro" id="IPR014544">
    <property type="entry name" value="UCP028408"/>
</dbReference>
<dbReference type="PIRSF" id="PIRSF028408">
    <property type="entry name" value="UCP028408"/>
    <property type="match status" value="1"/>
</dbReference>
<proteinExistence type="predicted"/>
<organism evidence="3 4">
    <name type="scientific">Bifidobacterium pseudolongum subsp. globosum</name>
    <dbReference type="NCBI Taxonomy" id="1690"/>
    <lineage>
        <taxon>Bacteria</taxon>
        <taxon>Bacillati</taxon>
        <taxon>Actinomycetota</taxon>
        <taxon>Actinomycetes</taxon>
        <taxon>Bifidobacteriales</taxon>
        <taxon>Bifidobacteriaceae</taxon>
        <taxon>Bifidobacterium</taxon>
    </lineage>
</organism>
<dbReference type="InterPro" id="IPR024537">
    <property type="entry name" value="DUF3322"/>
</dbReference>
<dbReference type="EMBL" id="PCGZ01000010">
    <property type="protein sequence ID" value="PKU89155.1"/>
    <property type="molecule type" value="Genomic_DNA"/>
</dbReference>
<evidence type="ECO:0000313" key="4">
    <source>
        <dbReference type="Proteomes" id="UP000233730"/>
    </source>
</evidence>